<gene>
    <name evidence="2" type="ORF">AMORRO_LOCUS144</name>
</gene>
<dbReference type="AlphaFoldDB" id="A0A9N8YPX6"/>
<comment type="caution">
    <text evidence="2">The sequence shown here is derived from an EMBL/GenBank/DDBJ whole genome shotgun (WGS) entry which is preliminary data.</text>
</comment>
<protein>
    <submittedName>
        <fullName evidence="2">11207_t:CDS:1</fullName>
    </submittedName>
</protein>
<feature type="region of interest" description="Disordered" evidence="1">
    <location>
        <begin position="1"/>
        <end position="55"/>
    </location>
</feature>
<evidence type="ECO:0000313" key="3">
    <source>
        <dbReference type="Proteomes" id="UP000789342"/>
    </source>
</evidence>
<name>A0A9N8YPX6_9GLOM</name>
<proteinExistence type="predicted"/>
<sequence>MQEHERAFKEGLFNEELAQNDDITKEFQIEDFEKSKSASSEEEDEDSSFEDREFF</sequence>
<accession>A0A9N8YPX6</accession>
<reference evidence="2" key="1">
    <citation type="submission" date="2021-06" db="EMBL/GenBank/DDBJ databases">
        <authorList>
            <person name="Kallberg Y."/>
            <person name="Tangrot J."/>
            <person name="Rosling A."/>
        </authorList>
    </citation>
    <scope>NUCLEOTIDE SEQUENCE</scope>
    <source>
        <strain evidence="2">CL551</strain>
    </source>
</reference>
<feature type="compositionally biased region" description="Basic and acidic residues" evidence="1">
    <location>
        <begin position="22"/>
        <end position="36"/>
    </location>
</feature>
<keyword evidence="3" id="KW-1185">Reference proteome</keyword>
<organism evidence="2 3">
    <name type="scientific">Acaulospora morrowiae</name>
    <dbReference type="NCBI Taxonomy" id="94023"/>
    <lineage>
        <taxon>Eukaryota</taxon>
        <taxon>Fungi</taxon>
        <taxon>Fungi incertae sedis</taxon>
        <taxon>Mucoromycota</taxon>
        <taxon>Glomeromycotina</taxon>
        <taxon>Glomeromycetes</taxon>
        <taxon>Diversisporales</taxon>
        <taxon>Acaulosporaceae</taxon>
        <taxon>Acaulospora</taxon>
    </lineage>
</organism>
<evidence type="ECO:0000256" key="1">
    <source>
        <dbReference type="SAM" id="MobiDB-lite"/>
    </source>
</evidence>
<dbReference type="EMBL" id="CAJVPV010000028">
    <property type="protein sequence ID" value="CAG8439148.1"/>
    <property type="molecule type" value="Genomic_DNA"/>
</dbReference>
<dbReference type="Proteomes" id="UP000789342">
    <property type="component" value="Unassembled WGS sequence"/>
</dbReference>
<evidence type="ECO:0000313" key="2">
    <source>
        <dbReference type="EMBL" id="CAG8439148.1"/>
    </source>
</evidence>